<protein>
    <submittedName>
        <fullName evidence="1">Uncharacterized protein</fullName>
    </submittedName>
</protein>
<name>A0ABV1G272_9BACT</name>
<reference evidence="1 2" key="1">
    <citation type="submission" date="2024-04" db="EMBL/GenBank/DDBJ databases">
        <title>Human intestinal bacterial collection.</title>
        <authorList>
            <person name="Pauvert C."/>
            <person name="Hitch T.C.A."/>
            <person name="Clavel T."/>
        </authorList>
    </citation>
    <scope>NUCLEOTIDE SEQUENCE [LARGE SCALE GENOMIC DNA]</scope>
    <source>
        <strain evidence="1 2">CLA-AA-H174</strain>
    </source>
</reference>
<sequence>MDIPIASQNIRFPGYGMFWVANSISSTLLGWNNRRLQDKAHERNQEFLLEMERARRITDDERMQEDIAFKRRLVALAREQRQEVSRQSFNAQMQAIELKYYLQYCWPLDPLLPQTILHEIRNVAKNAAPRLNVILMHTPLLPLRAYGTDANAADAQIYKELEYTIKKNDIPLIGNVDFRKDACLKPDLSGGNASIMNIHFLMSQMPTLVISPQYRDGKMYLSGAVWEPQASRPLIRPLLNFDFNPVEAEKNIEYRNEVIELLHTSVSVITGTVRDSYMVLTQGAKPTLPNLLNDNEHTDMKRLVEGNAELKAFIKGENDNILAALDEKTTPQLLDVFDKKDIEAIKEQVRSNTF</sequence>
<dbReference type="Proteomes" id="UP001465717">
    <property type="component" value="Unassembled WGS sequence"/>
</dbReference>
<evidence type="ECO:0000313" key="1">
    <source>
        <dbReference type="EMBL" id="MEQ2509503.1"/>
    </source>
</evidence>
<dbReference type="RefSeq" id="WP_349226840.1">
    <property type="nucleotide sequence ID" value="NZ_JBBNFG020000066.1"/>
</dbReference>
<comment type="caution">
    <text evidence="1">The sequence shown here is derived from an EMBL/GenBank/DDBJ whole genome shotgun (WGS) entry which is preliminary data.</text>
</comment>
<keyword evidence="2" id="KW-1185">Reference proteome</keyword>
<organism evidence="1 2">
    <name type="scientific">Segatella sinensis</name>
    <dbReference type="NCBI Taxonomy" id="3085167"/>
    <lineage>
        <taxon>Bacteria</taxon>
        <taxon>Pseudomonadati</taxon>
        <taxon>Bacteroidota</taxon>
        <taxon>Bacteroidia</taxon>
        <taxon>Bacteroidales</taxon>
        <taxon>Prevotellaceae</taxon>
        <taxon>Segatella</taxon>
    </lineage>
</organism>
<accession>A0ABV1G272</accession>
<proteinExistence type="predicted"/>
<gene>
    <name evidence="1" type="ORF">AAAT87_14760</name>
</gene>
<evidence type="ECO:0000313" key="2">
    <source>
        <dbReference type="Proteomes" id="UP001465717"/>
    </source>
</evidence>
<dbReference type="EMBL" id="JBBNGE010000088">
    <property type="protein sequence ID" value="MEQ2509503.1"/>
    <property type="molecule type" value="Genomic_DNA"/>
</dbReference>